<organism evidence="4 5">
    <name type="scientific">Sphingomicrobium sediminis</name>
    <dbReference type="NCBI Taxonomy" id="2950949"/>
    <lineage>
        <taxon>Bacteria</taxon>
        <taxon>Pseudomonadati</taxon>
        <taxon>Pseudomonadota</taxon>
        <taxon>Alphaproteobacteria</taxon>
        <taxon>Sphingomonadales</taxon>
        <taxon>Sphingomonadaceae</taxon>
        <taxon>Sphingomicrobium</taxon>
    </lineage>
</organism>
<dbReference type="InterPro" id="IPR036249">
    <property type="entry name" value="Thioredoxin-like_sf"/>
</dbReference>
<dbReference type="RefSeq" id="WP_252111830.1">
    <property type="nucleotide sequence ID" value="NZ_JAMSHT010000001.1"/>
</dbReference>
<dbReference type="AlphaFoldDB" id="A0A9X2J0R7"/>
<keyword evidence="1" id="KW-0676">Redox-active center</keyword>
<sequence>MRIIPLAATAAALAACTTETPAADTTDSYAMLLEADADRAAKDVPAAWTDFTGAAFAEAQAEGRTVIVDVYADWCPTCKAQAPILDELAEEEALDDALLLKVDYDRDKDFVRALRIPRQSTVLRFENGEEVQRSVAETDPMRLRDVVLGDAA</sequence>
<evidence type="ECO:0000259" key="3">
    <source>
        <dbReference type="PROSITE" id="PS51352"/>
    </source>
</evidence>
<evidence type="ECO:0000256" key="2">
    <source>
        <dbReference type="SAM" id="SignalP"/>
    </source>
</evidence>
<evidence type="ECO:0000256" key="1">
    <source>
        <dbReference type="ARBA" id="ARBA00023284"/>
    </source>
</evidence>
<proteinExistence type="predicted"/>
<dbReference type="Gene3D" id="3.40.30.10">
    <property type="entry name" value="Glutaredoxin"/>
    <property type="match status" value="1"/>
</dbReference>
<dbReference type="GO" id="GO:0015036">
    <property type="term" value="F:disulfide oxidoreductase activity"/>
    <property type="evidence" value="ECO:0007669"/>
    <property type="project" value="UniProtKB-ARBA"/>
</dbReference>
<feature type="domain" description="Thioredoxin" evidence="3">
    <location>
        <begin position="35"/>
        <end position="152"/>
    </location>
</feature>
<dbReference type="CDD" id="cd02947">
    <property type="entry name" value="TRX_family"/>
    <property type="match status" value="1"/>
</dbReference>
<gene>
    <name evidence="4" type="ORF">NDO55_01725</name>
</gene>
<dbReference type="PROSITE" id="PS51257">
    <property type="entry name" value="PROKAR_LIPOPROTEIN"/>
    <property type="match status" value="1"/>
</dbReference>
<dbReference type="PROSITE" id="PS51352">
    <property type="entry name" value="THIOREDOXIN_2"/>
    <property type="match status" value="1"/>
</dbReference>
<feature type="chain" id="PRO_5040905043" evidence="2">
    <location>
        <begin position="23"/>
        <end position="152"/>
    </location>
</feature>
<feature type="signal peptide" evidence="2">
    <location>
        <begin position="1"/>
        <end position="22"/>
    </location>
</feature>
<evidence type="ECO:0000313" key="5">
    <source>
        <dbReference type="Proteomes" id="UP001155128"/>
    </source>
</evidence>
<reference evidence="4" key="1">
    <citation type="submission" date="2022-06" db="EMBL/GenBank/DDBJ databases">
        <title>Sphingomicrobium sedimins sp. nov., a marine bacterium isolated from tidal flat.</title>
        <authorList>
            <person name="Kim C.-H."/>
            <person name="Yoo Y."/>
            <person name="Kim J.-J."/>
        </authorList>
    </citation>
    <scope>NUCLEOTIDE SEQUENCE</scope>
    <source>
        <strain evidence="4">GRR-S6-50</strain>
    </source>
</reference>
<dbReference type="SUPFAM" id="SSF52833">
    <property type="entry name" value="Thioredoxin-like"/>
    <property type="match status" value="1"/>
</dbReference>
<evidence type="ECO:0000313" key="4">
    <source>
        <dbReference type="EMBL" id="MCM8556538.1"/>
    </source>
</evidence>
<keyword evidence="2" id="KW-0732">Signal</keyword>
<dbReference type="PANTHER" id="PTHR43601">
    <property type="entry name" value="THIOREDOXIN, MITOCHONDRIAL"/>
    <property type="match status" value="1"/>
</dbReference>
<name>A0A9X2J0R7_9SPHN</name>
<dbReference type="InterPro" id="IPR017937">
    <property type="entry name" value="Thioredoxin_CS"/>
</dbReference>
<keyword evidence="5" id="KW-1185">Reference proteome</keyword>
<dbReference type="Proteomes" id="UP001155128">
    <property type="component" value="Unassembled WGS sequence"/>
</dbReference>
<dbReference type="GO" id="GO:0045454">
    <property type="term" value="P:cell redox homeostasis"/>
    <property type="evidence" value="ECO:0007669"/>
    <property type="project" value="TreeGrafter"/>
</dbReference>
<comment type="caution">
    <text evidence="4">The sequence shown here is derived from an EMBL/GenBank/DDBJ whole genome shotgun (WGS) entry which is preliminary data.</text>
</comment>
<dbReference type="Pfam" id="PF00085">
    <property type="entry name" value="Thioredoxin"/>
    <property type="match status" value="1"/>
</dbReference>
<dbReference type="InterPro" id="IPR013766">
    <property type="entry name" value="Thioredoxin_domain"/>
</dbReference>
<dbReference type="PROSITE" id="PS00194">
    <property type="entry name" value="THIOREDOXIN_1"/>
    <property type="match status" value="1"/>
</dbReference>
<dbReference type="PANTHER" id="PTHR43601:SF3">
    <property type="entry name" value="THIOREDOXIN, MITOCHONDRIAL"/>
    <property type="match status" value="1"/>
</dbReference>
<accession>A0A9X2J0R7</accession>
<dbReference type="EMBL" id="JAMSHT010000001">
    <property type="protein sequence ID" value="MCM8556538.1"/>
    <property type="molecule type" value="Genomic_DNA"/>
</dbReference>
<protein>
    <submittedName>
        <fullName evidence="4">Thioredoxin family protein</fullName>
    </submittedName>
</protein>